<reference evidence="3" key="2">
    <citation type="submission" date="2020-09" db="EMBL/GenBank/DDBJ databases">
        <authorList>
            <person name="Sun Q."/>
            <person name="Ohkuma M."/>
        </authorList>
    </citation>
    <scope>NUCLEOTIDE SEQUENCE</scope>
    <source>
        <strain evidence="3">JCM 3090</strain>
    </source>
</reference>
<feature type="transmembrane region" description="Helical" evidence="2">
    <location>
        <begin position="47"/>
        <end position="68"/>
    </location>
</feature>
<feature type="transmembrane region" description="Helical" evidence="2">
    <location>
        <begin position="158"/>
        <end position="181"/>
    </location>
</feature>
<keyword evidence="2" id="KW-1133">Transmembrane helix</keyword>
<comment type="caution">
    <text evidence="3">The sequence shown here is derived from an EMBL/GenBank/DDBJ whole genome shotgun (WGS) entry which is preliminary data.</text>
</comment>
<feature type="region of interest" description="Disordered" evidence="1">
    <location>
        <begin position="312"/>
        <end position="333"/>
    </location>
</feature>
<evidence type="ECO:0000256" key="2">
    <source>
        <dbReference type="SAM" id="Phobius"/>
    </source>
</evidence>
<organism evidence="3 4">
    <name type="scientific">Pilimelia anulata</name>
    <dbReference type="NCBI Taxonomy" id="53371"/>
    <lineage>
        <taxon>Bacteria</taxon>
        <taxon>Bacillati</taxon>
        <taxon>Actinomycetota</taxon>
        <taxon>Actinomycetes</taxon>
        <taxon>Micromonosporales</taxon>
        <taxon>Micromonosporaceae</taxon>
        <taxon>Pilimelia</taxon>
    </lineage>
</organism>
<evidence type="ECO:0000256" key="1">
    <source>
        <dbReference type="SAM" id="MobiDB-lite"/>
    </source>
</evidence>
<evidence type="ECO:0000313" key="3">
    <source>
        <dbReference type="EMBL" id="GGJ79592.1"/>
    </source>
</evidence>
<dbReference type="InterPro" id="IPR051790">
    <property type="entry name" value="Cytochrome_c-biogenesis_DsbD"/>
</dbReference>
<proteinExistence type="predicted"/>
<evidence type="ECO:0008006" key="5">
    <source>
        <dbReference type="Google" id="ProtNLM"/>
    </source>
</evidence>
<keyword evidence="2" id="KW-0812">Transmembrane</keyword>
<accession>A0A8J3F7K9</accession>
<dbReference type="EMBL" id="BMQB01000001">
    <property type="protein sequence ID" value="GGJ79592.1"/>
    <property type="molecule type" value="Genomic_DNA"/>
</dbReference>
<dbReference type="PANTHER" id="PTHR31272:SF4">
    <property type="entry name" value="CYTOCHROME C-TYPE BIOGENESIS PROTEIN HI_1454-RELATED"/>
    <property type="match status" value="1"/>
</dbReference>
<feature type="transmembrane region" description="Helical" evidence="2">
    <location>
        <begin position="121"/>
        <end position="146"/>
    </location>
</feature>
<feature type="transmembrane region" description="Helical" evidence="2">
    <location>
        <begin position="80"/>
        <end position="100"/>
    </location>
</feature>
<keyword evidence="4" id="KW-1185">Reference proteome</keyword>
<dbReference type="AlphaFoldDB" id="A0A8J3F7K9"/>
<feature type="transmembrane region" description="Helical" evidence="2">
    <location>
        <begin position="193"/>
        <end position="214"/>
    </location>
</feature>
<name>A0A8J3F7K9_9ACTN</name>
<dbReference type="PANTHER" id="PTHR31272">
    <property type="entry name" value="CYTOCHROME C-TYPE BIOGENESIS PROTEIN HI_1454-RELATED"/>
    <property type="match status" value="1"/>
</dbReference>
<dbReference type="RefSeq" id="WP_189168497.1">
    <property type="nucleotide sequence ID" value="NZ_BMQB01000001.1"/>
</dbReference>
<sequence length="333" mass="33429">MTGADWALAVTAGAVAAVNPCGFAVLPAYLSLLAAPGDPPARAARRALRGAAAMTAGFAAVFAAAGALLDALGPVLQPRLPWVTIVLGAVLVGTGALVAAGRALPLPRGITRAPRLTGSAWSLVAFGAAYAAASLSCAIGPFLAVVLAGARGGGVLPFLGYAAGMGAVVAVTGLAVVLARSWLLGRLRRLSAWLPRLAGGLLAVAGAYLAYYGWYELRVLRDPAAAAGDPVVAAGAAAQRAAAGTLAALDPRVLAAALAALAVLVLALAVGPRLRARRAAAGPGRRGRPLRAARRVVSRRLAGRRLAAGRWPRFTAPAPASRRPRPRVAAPPR</sequence>
<feature type="transmembrane region" description="Helical" evidence="2">
    <location>
        <begin position="253"/>
        <end position="271"/>
    </location>
</feature>
<keyword evidence="2" id="KW-0472">Membrane</keyword>
<gene>
    <name evidence="3" type="ORF">GCM10010123_06830</name>
</gene>
<evidence type="ECO:0000313" key="4">
    <source>
        <dbReference type="Proteomes" id="UP000649739"/>
    </source>
</evidence>
<reference evidence="3" key="1">
    <citation type="journal article" date="2014" name="Int. J. Syst. Evol. Microbiol.">
        <title>Complete genome sequence of Corynebacterium casei LMG S-19264T (=DSM 44701T), isolated from a smear-ripened cheese.</title>
        <authorList>
            <consortium name="US DOE Joint Genome Institute (JGI-PGF)"/>
            <person name="Walter F."/>
            <person name="Albersmeier A."/>
            <person name="Kalinowski J."/>
            <person name="Ruckert C."/>
        </authorList>
    </citation>
    <scope>NUCLEOTIDE SEQUENCE</scope>
    <source>
        <strain evidence="3">JCM 3090</strain>
    </source>
</reference>
<dbReference type="Proteomes" id="UP000649739">
    <property type="component" value="Unassembled WGS sequence"/>
</dbReference>
<protein>
    <recommendedName>
        <fullName evidence="5">Cytochrome c biogenesis protein CcdA</fullName>
    </recommendedName>
</protein>
<feature type="transmembrane region" description="Helical" evidence="2">
    <location>
        <begin position="6"/>
        <end position="35"/>
    </location>
</feature>